<evidence type="ECO:0000256" key="1">
    <source>
        <dbReference type="SAM" id="MobiDB-lite"/>
    </source>
</evidence>
<feature type="compositionally biased region" description="Basic and acidic residues" evidence="1">
    <location>
        <begin position="193"/>
        <end position="216"/>
    </location>
</feature>
<protein>
    <recommendedName>
        <fullName evidence="3">DUF501 domain-containing protein</fullName>
    </recommendedName>
</protein>
<dbReference type="Pfam" id="PF04417">
    <property type="entry name" value="DUF501"/>
    <property type="match status" value="1"/>
</dbReference>
<name>A0A6J4J045_9ACTN</name>
<accession>A0A6J4J045</accession>
<proteinExistence type="predicted"/>
<reference evidence="2" key="1">
    <citation type="submission" date="2020-02" db="EMBL/GenBank/DDBJ databases">
        <authorList>
            <person name="Meier V. D."/>
        </authorList>
    </citation>
    <scope>NUCLEOTIDE SEQUENCE</scope>
    <source>
        <strain evidence="2">AVDCRST_MAG20</strain>
    </source>
</reference>
<evidence type="ECO:0008006" key="3">
    <source>
        <dbReference type="Google" id="ProtNLM"/>
    </source>
</evidence>
<evidence type="ECO:0000313" key="2">
    <source>
        <dbReference type="EMBL" id="CAA9264128.1"/>
    </source>
</evidence>
<dbReference type="PANTHER" id="PTHR37163:SF1">
    <property type="entry name" value="DUF501 DOMAIN-CONTAINING PROTEIN"/>
    <property type="match status" value="1"/>
</dbReference>
<dbReference type="PANTHER" id="PTHR37163">
    <property type="entry name" value="CONSERVED PROTEIN"/>
    <property type="match status" value="1"/>
</dbReference>
<dbReference type="InterPro" id="IPR007511">
    <property type="entry name" value="DUF501"/>
</dbReference>
<dbReference type="AlphaFoldDB" id="A0A6J4J045"/>
<dbReference type="EMBL" id="CADCSY010000134">
    <property type="protein sequence ID" value="CAA9264128.1"/>
    <property type="molecule type" value="Genomic_DNA"/>
</dbReference>
<feature type="region of interest" description="Disordered" evidence="1">
    <location>
        <begin position="145"/>
        <end position="216"/>
    </location>
</feature>
<gene>
    <name evidence="2" type="ORF">AVDCRST_MAG20-2960</name>
</gene>
<feature type="region of interest" description="Disordered" evidence="1">
    <location>
        <begin position="90"/>
        <end position="109"/>
    </location>
</feature>
<sequence length="216" mass="22748">MDDRASVTALLGRPPRGAFAVVVRDVSGGPVVLRNAPLLDDGTPMPTRYWLCGAEVREAVSRLEAAGGVREAEAAVDPAELAAAHRRHAAERDAALPPDLVGPRPSGGVGGTRAGVKCLHAHYAWHLAGGDDPVGRWVADRLASQDQVTSERRERGPAGPVAGQEQATAERGPSRPAAGQEQATSERGPVRARPQEPSERTDRRPSGPTSGHERAR</sequence>
<organism evidence="2">
    <name type="scientific">uncultured Acidimicrobiales bacterium</name>
    <dbReference type="NCBI Taxonomy" id="310071"/>
    <lineage>
        <taxon>Bacteria</taxon>
        <taxon>Bacillati</taxon>
        <taxon>Actinomycetota</taxon>
        <taxon>Acidimicrobiia</taxon>
        <taxon>Acidimicrobiales</taxon>
        <taxon>environmental samples</taxon>
    </lineage>
</organism>